<evidence type="ECO:0000313" key="1">
    <source>
        <dbReference type="EMBL" id="CAG6673417.1"/>
    </source>
</evidence>
<accession>A0A8D8ST38</accession>
<name>A0A8D8ST38_9HEMI</name>
<protein>
    <submittedName>
        <fullName evidence="1">Uncharacterized protein</fullName>
    </submittedName>
</protein>
<dbReference type="EMBL" id="HBUF01231233">
    <property type="protein sequence ID" value="CAG6673417.1"/>
    <property type="molecule type" value="Transcribed_RNA"/>
</dbReference>
<sequence>MEQWLPRLRTNKVTMVAKVTHKQSLTWTRFSVKLHINQMNAGLVWYKRRQEPLVAKVTHKRCHVTPVDENLQVTRPGFGPVDFKFYWLSDYTIWYGRHFDSLGIVCVTPERRARNSASILLFTSFISLEPALSPPGSSHFASICLI</sequence>
<reference evidence="1" key="1">
    <citation type="submission" date="2021-05" db="EMBL/GenBank/DDBJ databases">
        <authorList>
            <person name="Alioto T."/>
            <person name="Alioto T."/>
            <person name="Gomez Garrido J."/>
        </authorList>
    </citation>
    <scope>NUCLEOTIDE SEQUENCE</scope>
</reference>
<dbReference type="AlphaFoldDB" id="A0A8D8ST38"/>
<proteinExistence type="predicted"/>
<organism evidence="1">
    <name type="scientific">Cacopsylla melanoneura</name>
    <dbReference type="NCBI Taxonomy" id="428564"/>
    <lineage>
        <taxon>Eukaryota</taxon>
        <taxon>Metazoa</taxon>
        <taxon>Ecdysozoa</taxon>
        <taxon>Arthropoda</taxon>
        <taxon>Hexapoda</taxon>
        <taxon>Insecta</taxon>
        <taxon>Pterygota</taxon>
        <taxon>Neoptera</taxon>
        <taxon>Paraneoptera</taxon>
        <taxon>Hemiptera</taxon>
        <taxon>Sternorrhyncha</taxon>
        <taxon>Psylloidea</taxon>
        <taxon>Psyllidae</taxon>
        <taxon>Psyllinae</taxon>
        <taxon>Cacopsylla</taxon>
    </lineage>
</organism>